<dbReference type="Proteomes" id="UP000012081">
    <property type="component" value="Unassembled WGS sequence"/>
</dbReference>
<keyword evidence="2" id="KW-1185">Reference proteome</keyword>
<reference evidence="1 2" key="1">
    <citation type="submission" date="2013-03" db="EMBL/GenBank/DDBJ databases">
        <title>Assembly of a new bacterial strain Brevibacillus borstelensis AK1.</title>
        <authorList>
            <person name="Rajan I."/>
            <person name="PoliReddy D."/>
            <person name="Sugumar T."/>
            <person name="Rathinam K."/>
            <person name="Alqarawi S."/>
            <person name="Khalil A.B."/>
            <person name="Sivakumar N."/>
        </authorList>
    </citation>
    <scope>NUCLEOTIDE SEQUENCE [LARGE SCALE GENOMIC DNA]</scope>
    <source>
        <strain evidence="1 2">AK1</strain>
    </source>
</reference>
<name>M8DGS1_9BACL</name>
<sequence>MTKKSVLLIFGLAVVFMTIWVYATQNSSLTFNGESDHWKGNLKITGDRQQLDQELTLTFKDANAPDTPINFSFKTTFGGGEVAGARLRKDQSITFISGGSGGDLTQVPDEEITVNIYWGSFHEELVLGKTK</sequence>
<organism evidence="1 2">
    <name type="scientific">Brevibacillus borstelensis AK1</name>
    <dbReference type="NCBI Taxonomy" id="1300222"/>
    <lineage>
        <taxon>Bacteria</taxon>
        <taxon>Bacillati</taxon>
        <taxon>Bacillota</taxon>
        <taxon>Bacilli</taxon>
        <taxon>Bacillales</taxon>
        <taxon>Paenibacillaceae</taxon>
        <taxon>Brevibacillus</taxon>
    </lineage>
</organism>
<dbReference type="RefSeq" id="WP_003388789.1">
    <property type="nucleotide sequence ID" value="NZ_APBN01000004.1"/>
</dbReference>
<dbReference type="AlphaFoldDB" id="M8DGS1"/>
<evidence type="ECO:0000313" key="1">
    <source>
        <dbReference type="EMBL" id="EMT52637.1"/>
    </source>
</evidence>
<dbReference type="OrthoDB" id="2989717at2"/>
<protein>
    <submittedName>
        <fullName evidence="1">Uncharacterized protein</fullName>
    </submittedName>
</protein>
<evidence type="ECO:0000313" key="2">
    <source>
        <dbReference type="Proteomes" id="UP000012081"/>
    </source>
</evidence>
<dbReference type="EMBL" id="APBN01000004">
    <property type="protein sequence ID" value="EMT52637.1"/>
    <property type="molecule type" value="Genomic_DNA"/>
</dbReference>
<comment type="caution">
    <text evidence="1">The sequence shown here is derived from an EMBL/GenBank/DDBJ whole genome shotgun (WGS) entry which is preliminary data.</text>
</comment>
<accession>M8DGS1</accession>
<proteinExistence type="predicted"/>
<gene>
    <name evidence="1" type="ORF">I532_13309</name>
</gene>